<name>A0A7V2ZJP8_9BACT</name>
<protein>
    <submittedName>
        <fullName evidence="2">Uncharacterized protein</fullName>
    </submittedName>
</protein>
<evidence type="ECO:0000313" key="2">
    <source>
        <dbReference type="EMBL" id="HFI91212.1"/>
    </source>
</evidence>
<feature type="transmembrane region" description="Helical" evidence="1">
    <location>
        <begin position="118"/>
        <end position="141"/>
    </location>
</feature>
<dbReference type="EMBL" id="DSUJ01000008">
    <property type="protein sequence ID" value="HFI91212.1"/>
    <property type="molecule type" value="Genomic_DNA"/>
</dbReference>
<comment type="caution">
    <text evidence="2">The sequence shown here is derived from an EMBL/GenBank/DDBJ whole genome shotgun (WGS) entry which is preliminary data.</text>
</comment>
<feature type="transmembrane region" description="Helical" evidence="1">
    <location>
        <begin position="261"/>
        <end position="283"/>
    </location>
</feature>
<sequence length="351" mass="40332">MKDNYTNKPILLISEKELSVFRITALWAFSESAFGGILHAFSLPFRGALINAAAVLFITLIALFSEKSKEILKSTLIVILVKAAVSPHSPLTAYLAVSIQGLLGFLVFYNKRFFRTSALVLGIVTLLYSGIQKIIVLTILFGNTLWKSINIFIKGISKEFLQLGINSDLNYSLIIVTGYVGIHVLIGIMIGLYAGKLPEKIKMYSETLPDIEYKESNESLPERNKKRKKLPWIFRPTGIIIIIISLSVLLLTFFIPEYSDIKYEILIMVVRALLLTFIWYVFLSSWFRKIFQKFLNRNQSQHAKEVSEMLELFPQFRKIISYCWKESQSKSGLRRLQYFLSRSFYYLLLSN</sequence>
<feature type="transmembrane region" description="Helical" evidence="1">
    <location>
        <begin position="93"/>
        <end position="109"/>
    </location>
</feature>
<feature type="transmembrane region" description="Helical" evidence="1">
    <location>
        <begin position="20"/>
        <end position="41"/>
    </location>
</feature>
<feature type="transmembrane region" description="Helical" evidence="1">
    <location>
        <begin position="171"/>
        <end position="194"/>
    </location>
</feature>
<evidence type="ECO:0000256" key="1">
    <source>
        <dbReference type="SAM" id="Phobius"/>
    </source>
</evidence>
<proteinExistence type="predicted"/>
<gene>
    <name evidence="2" type="ORF">ENS31_06720</name>
</gene>
<organism evidence="2">
    <name type="scientific">Ignavibacterium album</name>
    <dbReference type="NCBI Taxonomy" id="591197"/>
    <lineage>
        <taxon>Bacteria</taxon>
        <taxon>Pseudomonadati</taxon>
        <taxon>Ignavibacteriota</taxon>
        <taxon>Ignavibacteria</taxon>
        <taxon>Ignavibacteriales</taxon>
        <taxon>Ignavibacteriaceae</taxon>
        <taxon>Ignavibacterium</taxon>
    </lineage>
</organism>
<keyword evidence="1" id="KW-0472">Membrane</keyword>
<keyword evidence="1" id="KW-1133">Transmembrane helix</keyword>
<feature type="transmembrane region" description="Helical" evidence="1">
    <location>
        <begin position="47"/>
        <end position="64"/>
    </location>
</feature>
<feature type="transmembrane region" description="Helical" evidence="1">
    <location>
        <begin position="232"/>
        <end position="255"/>
    </location>
</feature>
<reference evidence="2" key="1">
    <citation type="journal article" date="2020" name="mSystems">
        <title>Genome- and Community-Level Interaction Insights into Carbon Utilization and Element Cycling Functions of Hydrothermarchaeota in Hydrothermal Sediment.</title>
        <authorList>
            <person name="Zhou Z."/>
            <person name="Liu Y."/>
            <person name="Xu W."/>
            <person name="Pan J."/>
            <person name="Luo Z.H."/>
            <person name="Li M."/>
        </authorList>
    </citation>
    <scope>NUCLEOTIDE SEQUENCE [LARGE SCALE GENOMIC DNA]</scope>
    <source>
        <strain evidence="2">SpSt-479</strain>
    </source>
</reference>
<keyword evidence="1" id="KW-0812">Transmembrane</keyword>
<dbReference type="AlphaFoldDB" id="A0A7V2ZJP8"/>
<accession>A0A7V2ZJP8</accession>